<sequence>MLTYHQVLTADLGLLTTAAEQWDAAAKKFETVQKTYDGQVKSITTDGSWSGQAYLIAQPNMQRTSTEFTSAATEAQAIASLLRDAHTQFTELRGKLKSAVADAEKAGIKIDDQGRATATVRNDPAATHDPDFKNQSAKIAEAEVSWTRHIAELVQAFDDTDQGVKLALSAAVQDSDPLDGLNDFNGKADGDIEKAEVREATSLANKLRSGDRLSEREINEMQWLLRDVGHDEQASRMFLNNIGPDGTIELANKLNGLAYDGDKGHQRNYLGIESGLAGTVATATADPHSSFYGKWREGLRSAGEKNFGKKTDPLYGYQTFVGLMEQGKGRYGGTFLNDLGDDIIAAEKKHEGIWTQWTGPRAGIASDPLDHLLGVMSRTPDAATSFLDPGSDGKNGHLKYLLKDRDWPRIALNGPGLLTFMDDPTSKAGLGAALEAASTGHEPGTKHTLGGHTEAQARVMHDTIRVLNSDGHGDKLPANLRSPLGNMLADYTGDTHQILSRTREDYKVSGTEGKVWEDGGVVHMAVGKDDLVRVMRGVADDPAAFARMYNAERQYAADTLSHVPFNGDPDTRAAVIEAASSAYGFYDGISSDVVFDKRDKAIQWARDVSHAVTGTSGALLNFIPADVAEGVPMPKGVKVGADALNRITDFTMYEWTKEQISEASAAAGAENRAKFNHGQRQVDSLVVEWGRVNGHDPNEGVIRHLVGSGQERHNSARDEAFISLDRDK</sequence>
<comment type="caution">
    <text evidence="3">The sequence shown here is derived from an EMBL/GenBank/DDBJ whole genome shotgun (WGS) entry which is preliminary data.</text>
</comment>
<dbReference type="InterPro" id="IPR036689">
    <property type="entry name" value="ESAT-6-like_sf"/>
</dbReference>
<dbReference type="EMBL" id="BAAASL010000032">
    <property type="protein sequence ID" value="GAA2725742.1"/>
    <property type="molecule type" value="Genomic_DNA"/>
</dbReference>
<feature type="domain" description="DUF6571" evidence="2">
    <location>
        <begin position="361"/>
        <end position="653"/>
    </location>
</feature>
<feature type="compositionally biased region" description="Basic and acidic residues" evidence="1">
    <location>
        <begin position="710"/>
        <end position="728"/>
    </location>
</feature>
<feature type="region of interest" description="Disordered" evidence="1">
    <location>
        <begin position="708"/>
        <end position="728"/>
    </location>
</feature>
<name>A0ABP6GPH0_9ACTN</name>
<keyword evidence="4" id="KW-1185">Reference proteome</keyword>
<evidence type="ECO:0000313" key="4">
    <source>
        <dbReference type="Proteomes" id="UP001500886"/>
    </source>
</evidence>
<proteinExistence type="predicted"/>
<dbReference type="Proteomes" id="UP001500886">
    <property type="component" value="Unassembled WGS sequence"/>
</dbReference>
<reference evidence="4" key="1">
    <citation type="journal article" date="2019" name="Int. J. Syst. Evol. Microbiol.">
        <title>The Global Catalogue of Microorganisms (GCM) 10K type strain sequencing project: providing services to taxonomists for standard genome sequencing and annotation.</title>
        <authorList>
            <consortium name="The Broad Institute Genomics Platform"/>
            <consortium name="The Broad Institute Genome Sequencing Center for Infectious Disease"/>
            <person name="Wu L."/>
            <person name="Ma J."/>
        </authorList>
    </citation>
    <scope>NUCLEOTIDE SEQUENCE [LARGE SCALE GENOMIC DNA]</scope>
    <source>
        <strain evidence="4">JCM 4542</strain>
    </source>
</reference>
<dbReference type="Pfam" id="PF20211">
    <property type="entry name" value="DUF6571"/>
    <property type="match status" value="1"/>
</dbReference>
<protein>
    <recommendedName>
        <fullName evidence="2">DUF6571 domain-containing protein</fullName>
    </recommendedName>
</protein>
<accession>A0ABP6GPH0</accession>
<evidence type="ECO:0000313" key="3">
    <source>
        <dbReference type="EMBL" id="GAA2725742.1"/>
    </source>
</evidence>
<dbReference type="RefSeq" id="WP_344439783.1">
    <property type="nucleotide sequence ID" value="NZ_BAAASL010000032.1"/>
</dbReference>
<evidence type="ECO:0000259" key="2">
    <source>
        <dbReference type="Pfam" id="PF20211"/>
    </source>
</evidence>
<dbReference type="SUPFAM" id="SSF140453">
    <property type="entry name" value="EsxAB dimer-like"/>
    <property type="match status" value="1"/>
</dbReference>
<evidence type="ECO:0000256" key="1">
    <source>
        <dbReference type="SAM" id="MobiDB-lite"/>
    </source>
</evidence>
<gene>
    <name evidence="3" type="ORF">GCM10010315_58560</name>
</gene>
<organism evidence="3 4">
    <name type="scientific">Streptomyces luteosporeus</name>
    <dbReference type="NCBI Taxonomy" id="173856"/>
    <lineage>
        <taxon>Bacteria</taxon>
        <taxon>Bacillati</taxon>
        <taxon>Actinomycetota</taxon>
        <taxon>Actinomycetes</taxon>
        <taxon>Kitasatosporales</taxon>
        <taxon>Streptomycetaceae</taxon>
        <taxon>Streptomyces</taxon>
    </lineage>
</organism>
<dbReference type="InterPro" id="IPR046701">
    <property type="entry name" value="DUF6571"/>
</dbReference>